<dbReference type="InterPro" id="IPR036388">
    <property type="entry name" value="WH-like_DNA-bd_sf"/>
</dbReference>
<dbReference type="AlphaFoldDB" id="A0A1Q8QZ60"/>
<dbReference type="STRING" id="1888891.DSOL_1633"/>
<dbReference type="EMBL" id="MLBF01000008">
    <property type="protein sequence ID" value="OLN32595.1"/>
    <property type="molecule type" value="Genomic_DNA"/>
</dbReference>
<dbReference type="SUPFAM" id="SSF46785">
    <property type="entry name" value="Winged helix' DNA-binding domain"/>
    <property type="match status" value="1"/>
</dbReference>
<protein>
    <submittedName>
        <fullName evidence="2">Transcriptional regulator, PadR family</fullName>
    </submittedName>
</protein>
<evidence type="ECO:0000313" key="3">
    <source>
        <dbReference type="Proteomes" id="UP000186102"/>
    </source>
</evidence>
<keyword evidence="3" id="KW-1185">Reference proteome</keyword>
<sequence length="113" mass="13118">MSKKHGRHTPAFLLLLLADAPSYGGLLLTRLETELPYVFSDSAIVYRSLQEMEKNGSVESSWETRESGQPRKWYTITPKGKQDLKEQAEDIRQRYANFEYFLSHYKALSQDND</sequence>
<dbReference type="InterPro" id="IPR052509">
    <property type="entry name" value="Metal_resp_DNA-bind_regulator"/>
</dbReference>
<accession>A0A1Q8QZ60</accession>
<evidence type="ECO:0000259" key="1">
    <source>
        <dbReference type="Pfam" id="PF03551"/>
    </source>
</evidence>
<dbReference type="OrthoDB" id="9808017at2"/>
<gene>
    <name evidence="2" type="ORF">DSOL_1633</name>
</gene>
<proteinExistence type="predicted"/>
<evidence type="ECO:0000313" key="2">
    <source>
        <dbReference type="EMBL" id="OLN32595.1"/>
    </source>
</evidence>
<dbReference type="Proteomes" id="UP000186102">
    <property type="component" value="Unassembled WGS sequence"/>
</dbReference>
<organism evidence="2 3">
    <name type="scientific">Desulfosporosinus metallidurans</name>
    <dbReference type="NCBI Taxonomy" id="1888891"/>
    <lineage>
        <taxon>Bacteria</taxon>
        <taxon>Bacillati</taxon>
        <taxon>Bacillota</taxon>
        <taxon>Clostridia</taxon>
        <taxon>Eubacteriales</taxon>
        <taxon>Desulfitobacteriaceae</taxon>
        <taxon>Desulfosporosinus</taxon>
    </lineage>
</organism>
<dbReference type="PANTHER" id="PTHR33169">
    <property type="entry name" value="PADR-FAMILY TRANSCRIPTIONAL REGULATOR"/>
    <property type="match status" value="1"/>
</dbReference>
<name>A0A1Q8QZ60_9FIRM</name>
<feature type="domain" description="Transcription regulator PadR N-terminal" evidence="1">
    <location>
        <begin position="13"/>
        <end position="86"/>
    </location>
</feature>
<dbReference type="Gene3D" id="1.10.10.10">
    <property type="entry name" value="Winged helix-like DNA-binding domain superfamily/Winged helix DNA-binding domain"/>
    <property type="match status" value="1"/>
</dbReference>
<comment type="caution">
    <text evidence="2">The sequence shown here is derived from an EMBL/GenBank/DDBJ whole genome shotgun (WGS) entry which is preliminary data.</text>
</comment>
<dbReference type="Pfam" id="PF03551">
    <property type="entry name" value="PadR"/>
    <property type="match status" value="1"/>
</dbReference>
<dbReference type="InterPro" id="IPR005149">
    <property type="entry name" value="Tscrpt_reg_PadR_N"/>
</dbReference>
<dbReference type="PANTHER" id="PTHR33169:SF14">
    <property type="entry name" value="TRANSCRIPTIONAL REGULATOR RV3488"/>
    <property type="match status" value="1"/>
</dbReference>
<reference evidence="2 3" key="1">
    <citation type="submission" date="2016-09" db="EMBL/GenBank/DDBJ databases">
        <title>Complete genome of Desulfosporosinus sp. OL.</title>
        <authorList>
            <person name="Mardanov A."/>
            <person name="Beletsky A."/>
            <person name="Panova A."/>
            <person name="Karnachuk O."/>
            <person name="Ravin N."/>
        </authorList>
    </citation>
    <scope>NUCLEOTIDE SEQUENCE [LARGE SCALE GENOMIC DNA]</scope>
    <source>
        <strain evidence="2 3">OL</strain>
    </source>
</reference>
<dbReference type="InterPro" id="IPR036390">
    <property type="entry name" value="WH_DNA-bd_sf"/>
</dbReference>